<feature type="region of interest" description="Disordered" evidence="1">
    <location>
        <begin position="1"/>
        <end position="44"/>
    </location>
</feature>
<feature type="compositionally biased region" description="Basic and acidic residues" evidence="1">
    <location>
        <begin position="10"/>
        <end position="20"/>
    </location>
</feature>
<keyword evidence="3" id="KW-1185">Reference proteome</keyword>
<gene>
    <name evidence="2" type="ORF">NPIL_356131</name>
</gene>
<evidence type="ECO:0000313" key="2">
    <source>
        <dbReference type="EMBL" id="GFU32894.1"/>
    </source>
</evidence>
<evidence type="ECO:0000256" key="1">
    <source>
        <dbReference type="SAM" id="MobiDB-lite"/>
    </source>
</evidence>
<dbReference type="Proteomes" id="UP000887013">
    <property type="component" value="Unassembled WGS sequence"/>
</dbReference>
<evidence type="ECO:0000313" key="3">
    <source>
        <dbReference type="Proteomes" id="UP000887013"/>
    </source>
</evidence>
<dbReference type="EMBL" id="BMAW01034000">
    <property type="protein sequence ID" value="GFU32894.1"/>
    <property type="molecule type" value="Genomic_DNA"/>
</dbReference>
<accession>A0A8X6QMI4</accession>
<dbReference type="AlphaFoldDB" id="A0A8X6QMI4"/>
<sequence>MRWPIQEGETGLRKQADARVESANQKNALHHAATKWPSPRNKACAVGGGQLENWRHRSITCTEDTEIDTSETKSCRGESGK</sequence>
<reference evidence="2" key="1">
    <citation type="submission" date="2020-08" db="EMBL/GenBank/DDBJ databases">
        <title>Multicomponent nature underlies the extraordinary mechanical properties of spider dragline silk.</title>
        <authorList>
            <person name="Kono N."/>
            <person name="Nakamura H."/>
            <person name="Mori M."/>
            <person name="Yoshida Y."/>
            <person name="Ohtoshi R."/>
            <person name="Malay A.D."/>
            <person name="Moran D.A.P."/>
            <person name="Tomita M."/>
            <person name="Numata K."/>
            <person name="Arakawa K."/>
        </authorList>
    </citation>
    <scope>NUCLEOTIDE SEQUENCE</scope>
</reference>
<protein>
    <submittedName>
        <fullName evidence="2">Uncharacterized protein</fullName>
    </submittedName>
</protein>
<proteinExistence type="predicted"/>
<name>A0A8X6QMI4_NEPPI</name>
<organism evidence="2 3">
    <name type="scientific">Nephila pilipes</name>
    <name type="common">Giant wood spider</name>
    <name type="synonym">Nephila maculata</name>
    <dbReference type="NCBI Taxonomy" id="299642"/>
    <lineage>
        <taxon>Eukaryota</taxon>
        <taxon>Metazoa</taxon>
        <taxon>Ecdysozoa</taxon>
        <taxon>Arthropoda</taxon>
        <taxon>Chelicerata</taxon>
        <taxon>Arachnida</taxon>
        <taxon>Araneae</taxon>
        <taxon>Araneomorphae</taxon>
        <taxon>Entelegynae</taxon>
        <taxon>Araneoidea</taxon>
        <taxon>Nephilidae</taxon>
        <taxon>Nephila</taxon>
    </lineage>
</organism>
<comment type="caution">
    <text evidence="2">The sequence shown here is derived from an EMBL/GenBank/DDBJ whole genome shotgun (WGS) entry which is preliminary data.</text>
</comment>